<dbReference type="GO" id="GO:0003677">
    <property type="term" value="F:DNA binding"/>
    <property type="evidence" value="ECO:0007669"/>
    <property type="project" value="InterPro"/>
</dbReference>
<dbReference type="PIRSF" id="PIRSF037724">
    <property type="entry name" value="TF_HTH_MJ1545_prd"/>
    <property type="match status" value="1"/>
</dbReference>
<dbReference type="InterPro" id="IPR017271">
    <property type="entry name" value="Tscrpt_reg_HTH_MJ1545_prd"/>
</dbReference>
<dbReference type="CDD" id="cd00093">
    <property type="entry name" value="HTH_XRE"/>
    <property type="match status" value="1"/>
</dbReference>
<dbReference type="eggNOG" id="arCOG04060">
    <property type="taxonomic scope" value="Archaea"/>
</dbReference>
<feature type="domain" description="HTH cro/C1-type" evidence="1">
    <location>
        <begin position="26"/>
        <end position="81"/>
    </location>
</feature>
<evidence type="ECO:0000313" key="2">
    <source>
        <dbReference type="EMBL" id="AIY90217.1"/>
    </source>
</evidence>
<dbReference type="InterPro" id="IPR001387">
    <property type="entry name" value="Cro/C1-type_HTH"/>
</dbReference>
<dbReference type="PROSITE" id="PS50943">
    <property type="entry name" value="HTH_CROC1"/>
    <property type="match status" value="1"/>
</dbReference>
<name>A0A0A7GGY9_GEOAI</name>
<dbReference type="GeneID" id="24797760"/>
<dbReference type="InterPro" id="IPR010982">
    <property type="entry name" value="Lambda_DNA-bd_dom_sf"/>
</dbReference>
<dbReference type="RefSeq" id="WP_048091924.1">
    <property type="nucleotide sequence ID" value="NZ_CP009552.1"/>
</dbReference>
<protein>
    <recommendedName>
        <fullName evidence="1">HTH cro/C1-type domain-containing protein</fullName>
    </recommendedName>
</protein>
<evidence type="ECO:0000259" key="1">
    <source>
        <dbReference type="PROSITE" id="PS50943"/>
    </source>
</evidence>
<dbReference type="KEGG" id="gac:GACE_1177"/>
<dbReference type="Proteomes" id="UP000030624">
    <property type="component" value="Chromosome"/>
</dbReference>
<sequence length="232" mass="25881">MELIARRFAEIIAGNIVFSENYGEAIKKWRALFEVSQKELAERLGITPSVISDYEAGRRKSPGMSFIKKLVESLLDIDRERGWKTVSRYKDLLGVEFDVIQDITEYSGPVPSKRLADIIDGELITDFGRMAMGHTVVDSLRAILSLSSYDFYKLYGLTSERALIFTGVTTGRSPMVAVRVANLKPSVVVLNPINGGKVDRLAVRIAEIEGIDLIASDVERGELVERLKELEV</sequence>
<dbReference type="STRING" id="565033.GACE_1177"/>
<organism evidence="2 3">
    <name type="scientific">Geoglobus acetivorans</name>
    <dbReference type="NCBI Taxonomy" id="565033"/>
    <lineage>
        <taxon>Archaea</taxon>
        <taxon>Methanobacteriati</taxon>
        <taxon>Methanobacteriota</taxon>
        <taxon>Archaeoglobi</taxon>
        <taxon>Archaeoglobales</taxon>
        <taxon>Archaeoglobaceae</taxon>
        <taxon>Geoglobus</taxon>
    </lineage>
</organism>
<dbReference type="Pfam" id="PF01381">
    <property type="entry name" value="HTH_3"/>
    <property type="match status" value="1"/>
</dbReference>
<dbReference type="SUPFAM" id="SSF47413">
    <property type="entry name" value="lambda repressor-like DNA-binding domains"/>
    <property type="match status" value="1"/>
</dbReference>
<dbReference type="HOGENOM" id="CLU_077869_0_0_2"/>
<gene>
    <name evidence="2" type="ORF">GACE_1177</name>
</gene>
<reference evidence="2 3" key="1">
    <citation type="journal article" date="2015" name="Appl. Environ. Microbiol.">
        <title>The Geoglobus acetivorans genome: Fe(III) reduction, acetate utilization, autotrophic growth, and degradation of aromatic compounds in a hyperthermophilic archaeon.</title>
        <authorList>
            <person name="Mardanov A.V."/>
            <person name="Slododkina G.B."/>
            <person name="Slobodkin A.I."/>
            <person name="Beletsky A.V."/>
            <person name="Gavrilov S.N."/>
            <person name="Kublanov I.V."/>
            <person name="Bonch-Osmolovskaya E.A."/>
            <person name="Skryabin K.G."/>
            <person name="Ravin N.V."/>
        </authorList>
    </citation>
    <scope>NUCLEOTIDE SEQUENCE [LARGE SCALE GENOMIC DNA]</scope>
    <source>
        <strain evidence="2 3">SBH6</strain>
    </source>
</reference>
<dbReference type="SMART" id="SM00530">
    <property type="entry name" value="HTH_XRE"/>
    <property type="match status" value="1"/>
</dbReference>
<dbReference type="AlphaFoldDB" id="A0A0A7GGY9"/>
<evidence type="ECO:0000313" key="3">
    <source>
        <dbReference type="Proteomes" id="UP000030624"/>
    </source>
</evidence>
<proteinExistence type="predicted"/>
<accession>A0A0A7GGY9</accession>
<dbReference type="EMBL" id="CP009552">
    <property type="protein sequence ID" value="AIY90217.1"/>
    <property type="molecule type" value="Genomic_DNA"/>
</dbReference>
<dbReference type="Gene3D" id="1.10.260.40">
    <property type="entry name" value="lambda repressor-like DNA-binding domains"/>
    <property type="match status" value="1"/>
</dbReference>